<evidence type="ECO:0000313" key="4">
    <source>
        <dbReference type="Proteomes" id="UP000694580"/>
    </source>
</evidence>
<protein>
    <recommendedName>
        <fullName evidence="2">PET domain-containing protein</fullName>
    </recommendedName>
</protein>
<accession>A0AAY4D8Q0</accession>
<feature type="domain" description="PET" evidence="2">
    <location>
        <begin position="14"/>
        <end position="111"/>
    </location>
</feature>
<keyword evidence="1" id="KW-0677">Repeat</keyword>
<dbReference type="PROSITE" id="PS51303">
    <property type="entry name" value="PET"/>
    <property type="match status" value="1"/>
</dbReference>
<organism evidence="3 4">
    <name type="scientific">Denticeps clupeoides</name>
    <name type="common">denticle herring</name>
    <dbReference type="NCBI Taxonomy" id="299321"/>
    <lineage>
        <taxon>Eukaryota</taxon>
        <taxon>Metazoa</taxon>
        <taxon>Chordata</taxon>
        <taxon>Craniata</taxon>
        <taxon>Vertebrata</taxon>
        <taxon>Euteleostomi</taxon>
        <taxon>Actinopterygii</taxon>
        <taxon>Neopterygii</taxon>
        <taxon>Teleostei</taxon>
        <taxon>Clupei</taxon>
        <taxon>Clupeiformes</taxon>
        <taxon>Denticipitoidei</taxon>
        <taxon>Denticipitidae</taxon>
        <taxon>Denticeps</taxon>
    </lineage>
</organism>
<name>A0AAY4D8Q0_9TELE</name>
<keyword evidence="4" id="KW-1185">Reference proteome</keyword>
<dbReference type="PANTHER" id="PTHR24211:SF18">
    <property type="entry name" value="PRICKLE-LIKE PROTEIN 2"/>
    <property type="match status" value="1"/>
</dbReference>
<evidence type="ECO:0000256" key="1">
    <source>
        <dbReference type="ARBA" id="ARBA00022737"/>
    </source>
</evidence>
<sequence>MSLDMEKAVTKLMYDFQRNSTSDDDSGCALEEYAWVPPGLKPEQVHQYYSFLPEDKSGDEGYFLGEPIPRPVPLRYLDNEELRHRYSPTALGVHGQLHTRRRRKSKNCIIS</sequence>
<reference evidence="3" key="2">
    <citation type="submission" date="2025-08" db="UniProtKB">
        <authorList>
            <consortium name="Ensembl"/>
        </authorList>
    </citation>
    <scope>IDENTIFICATION</scope>
</reference>
<reference evidence="3 4" key="1">
    <citation type="submission" date="2020-06" db="EMBL/GenBank/DDBJ databases">
        <authorList>
            <consortium name="Wellcome Sanger Institute Data Sharing"/>
        </authorList>
    </citation>
    <scope>NUCLEOTIDE SEQUENCE [LARGE SCALE GENOMIC DNA]</scope>
</reference>
<dbReference type="Proteomes" id="UP000694580">
    <property type="component" value="Chromosome 10"/>
</dbReference>
<evidence type="ECO:0000259" key="2">
    <source>
        <dbReference type="PROSITE" id="PS51303"/>
    </source>
</evidence>
<dbReference type="AlphaFoldDB" id="A0AAY4D8Q0"/>
<gene>
    <name evidence="3" type="primary">prickle2a</name>
</gene>
<dbReference type="InterPro" id="IPR047120">
    <property type="entry name" value="Pk/Esn/Tes"/>
</dbReference>
<dbReference type="Pfam" id="PF06297">
    <property type="entry name" value="PET"/>
    <property type="match status" value="1"/>
</dbReference>
<reference evidence="3" key="3">
    <citation type="submission" date="2025-09" db="UniProtKB">
        <authorList>
            <consortium name="Ensembl"/>
        </authorList>
    </citation>
    <scope>IDENTIFICATION</scope>
</reference>
<proteinExistence type="predicted"/>
<dbReference type="GeneTree" id="ENSGT00940000153629"/>
<dbReference type="PANTHER" id="PTHR24211">
    <property type="entry name" value="LIM DOMAIN-CONTAINING PROTEIN"/>
    <property type="match status" value="1"/>
</dbReference>
<dbReference type="InterPro" id="IPR010442">
    <property type="entry name" value="PET_domain"/>
</dbReference>
<evidence type="ECO:0000313" key="3">
    <source>
        <dbReference type="Ensembl" id="ENSDCDP00010041902.1"/>
    </source>
</evidence>
<dbReference type="Ensembl" id="ENSDCDT00010051905.1">
    <property type="protein sequence ID" value="ENSDCDP00010041902.1"/>
    <property type="gene ID" value="ENSDCDG00010026476.1"/>
</dbReference>
<dbReference type="GO" id="GO:0008270">
    <property type="term" value="F:zinc ion binding"/>
    <property type="evidence" value="ECO:0007669"/>
    <property type="project" value="InterPro"/>
</dbReference>